<name>A0A392TEB0_9FABA</name>
<keyword evidence="1" id="KW-0645">Protease</keyword>
<proteinExistence type="predicted"/>
<organism evidence="1 2">
    <name type="scientific">Trifolium medium</name>
    <dbReference type="NCBI Taxonomy" id="97028"/>
    <lineage>
        <taxon>Eukaryota</taxon>
        <taxon>Viridiplantae</taxon>
        <taxon>Streptophyta</taxon>
        <taxon>Embryophyta</taxon>
        <taxon>Tracheophyta</taxon>
        <taxon>Spermatophyta</taxon>
        <taxon>Magnoliopsida</taxon>
        <taxon>eudicotyledons</taxon>
        <taxon>Gunneridae</taxon>
        <taxon>Pentapetalae</taxon>
        <taxon>rosids</taxon>
        <taxon>fabids</taxon>
        <taxon>Fabales</taxon>
        <taxon>Fabaceae</taxon>
        <taxon>Papilionoideae</taxon>
        <taxon>50 kb inversion clade</taxon>
        <taxon>NPAAA clade</taxon>
        <taxon>Hologalegina</taxon>
        <taxon>IRL clade</taxon>
        <taxon>Trifolieae</taxon>
        <taxon>Trifolium</taxon>
    </lineage>
</organism>
<dbReference type="Proteomes" id="UP000265520">
    <property type="component" value="Unassembled WGS sequence"/>
</dbReference>
<dbReference type="AlphaFoldDB" id="A0A392TEB0"/>
<dbReference type="InterPro" id="IPR036852">
    <property type="entry name" value="Peptidase_S8/S53_dom_sf"/>
</dbReference>
<dbReference type="GO" id="GO:0006508">
    <property type="term" value="P:proteolysis"/>
    <property type="evidence" value="ECO:0007669"/>
    <property type="project" value="UniProtKB-KW"/>
</dbReference>
<evidence type="ECO:0000313" key="2">
    <source>
        <dbReference type="Proteomes" id="UP000265520"/>
    </source>
</evidence>
<keyword evidence="1" id="KW-0378">Hydrolase</keyword>
<dbReference type="Gene3D" id="3.40.50.200">
    <property type="entry name" value="Peptidase S8/S53 domain"/>
    <property type="match status" value="1"/>
</dbReference>
<evidence type="ECO:0000313" key="1">
    <source>
        <dbReference type="EMBL" id="MCI59338.1"/>
    </source>
</evidence>
<comment type="caution">
    <text evidence="1">The sequence shown here is derived from an EMBL/GenBank/DDBJ whole genome shotgun (WGS) entry which is preliminary data.</text>
</comment>
<protein>
    <submittedName>
        <fullName evidence="1">Subtilisin-like protease-like</fullName>
    </submittedName>
</protein>
<dbReference type="GO" id="GO:0004252">
    <property type="term" value="F:serine-type endopeptidase activity"/>
    <property type="evidence" value="ECO:0007669"/>
    <property type="project" value="InterPro"/>
</dbReference>
<feature type="non-terminal residue" evidence="1">
    <location>
        <position position="1"/>
    </location>
</feature>
<reference evidence="1 2" key="1">
    <citation type="journal article" date="2018" name="Front. Plant Sci.">
        <title>Red Clover (Trifolium pratense) and Zigzag Clover (T. medium) - A Picture of Genomic Similarities and Differences.</title>
        <authorList>
            <person name="Dluhosova J."/>
            <person name="Istvanek J."/>
            <person name="Nedelnik J."/>
            <person name="Repkova J."/>
        </authorList>
    </citation>
    <scope>NUCLEOTIDE SEQUENCE [LARGE SCALE GENOMIC DNA]</scope>
    <source>
        <strain evidence="2">cv. 10/8</strain>
        <tissue evidence="1">Leaf</tissue>
    </source>
</reference>
<dbReference type="EMBL" id="LXQA010561556">
    <property type="protein sequence ID" value="MCI59338.1"/>
    <property type="molecule type" value="Genomic_DNA"/>
</dbReference>
<sequence>IWPEAASFSDNGMGPIPAGWKGICMTSSDFNASNCNRFVGE</sequence>
<accession>A0A392TEB0</accession>
<keyword evidence="2" id="KW-1185">Reference proteome</keyword>